<feature type="transmembrane region" description="Helical" evidence="8">
    <location>
        <begin position="130"/>
        <end position="150"/>
    </location>
</feature>
<dbReference type="SMART" id="SM00388">
    <property type="entry name" value="HisKA"/>
    <property type="match status" value="1"/>
</dbReference>
<dbReference type="Pfam" id="PF02518">
    <property type="entry name" value="HATPase_c"/>
    <property type="match status" value="1"/>
</dbReference>
<keyword evidence="11" id="KW-1185">Reference proteome</keyword>
<dbReference type="Proteomes" id="UP000093391">
    <property type="component" value="Chromosome"/>
</dbReference>
<dbReference type="InterPro" id="IPR036890">
    <property type="entry name" value="HATPase_C_sf"/>
</dbReference>
<keyword evidence="7 8" id="KW-1133">Transmembrane helix</keyword>
<dbReference type="InterPro" id="IPR003661">
    <property type="entry name" value="HisK_dim/P_dom"/>
</dbReference>
<evidence type="ECO:0000256" key="2">
    <source>
        <dbReference type="ARBA" id="ARBA00012438"/>
    </source>
</evidence>
<keyword evidence="4" id="KW-0808">Transferase</keyword>
<protein>
    <recommendedName>
        <fullName evidence="2">histidine kinase</fullName>
        <ecNumber evidence="2">2.7.13.3</ecNumber>
    </recommendedName>
</protein>
<evidence type="ECO:0000256" key="1">
    <source>
        <dbReference type="ARBA" id="ARBA00000085"/>
    </source>
</evidence>
<keyword evidence="3" id="KW-0597">Phosphoprotein</keyword>
<name>A0A1B2M1H8_9GAMM</name>
<dbReference type="EMBL" id="CP016895">
    <property type="protein sequence ID" value="AOA59056.1"/>
    <property type="molecule type" value="Genomic_DNA"/>
</dbReference>
<dbReference type="Pfam" id="PF00512">
    <property type="entry name" value="HisKA"/>
    <property type="match status" value="1"/>
</dbReference>
<evidence type="ECO:0000313" key="10">
    <source>
        <dbReference type="EMBL" id="AOA59056.1"/>
    </source>
</evidence>
<keyword evidence="6" id="KW-0418">Kinase</keyword>
<dbReference type="KEGG" id="ala:BFG52_12315"/>
<evidence type="ECO:0000256" key="5">
    <source>
        <dbReference type="ARBA" id="ARBA00022692"/>
    </source>
</evidence>
<dbReference type="InterPro" id="IPR005467">
    <property type="entry name" value="His_kinase_dom"/>
</dbReference>
<proteinExistence type="predicted"/>
<dbReference type="PROSITE" id="PS50109">
    <property type="entry name" value="HIS_KIN"/>
    <property type="match status" value="1"/>
</dbReference>
<accession>A0A1B2M1H8</accession>
<dbReference type="SUPFAM" id="SSF47384">
    <property type="entry name" value="Homodimeric domain of signal transducing histidine kinase"/>
    <property type="match status" value="1"/>
</dbReference>
<evidence type="ECO:0000259" key="9">
    <source>
        <dbReference type="PROSITE" id="PS50109"/>
    </source>
</evidence>
<evidence type="ECO:0000256" key="4">
    <source>
        <dbReference type="ARBA" id="ARBA00022679"/>
    </source>
</evidence>
<gene>
    <name evidence="10" type="ORF">BFG52_12315</name>
</gene>
<dbReference type="OrthoDB" id="9770795at2"/>
<dbReference type="Gene3D" id="3.30.565.10">
    <property type="entry name" value="Histidine kinase-like ATPase, C-terminal domain"/>
    <property type="match status" value="1"/>
</dbReference>
<dbReference type="Gene3D" id="1.10.287.130">
    <property type="match status" value="1"/>
</dbReference>
<dbReference type="RefSeq" id="WP_067556684.1">
    <property type="nucleotide sequence ID" value="NZ_CP016895.1"/>
</dbReference>
<feature type="transmembrane region" description="Helical" evidence="8">
    <location>
        <begin position="12"/>
        <end position="33"/>
    </location>
</feature>
<dbReference type="AlphaFoldDB" id="A0A1B2M1H8"/>
<dbReference type="PANTHER" id="PTHR45436:SF16">
    <property type="entry name" value="HISTIDINE KINASE"/>
    <property type="match status" value="1"/>
</dbReference>
<dbReference type="SMART" id="SM00387">
    <property type="entry name" value="HATPase_c"/>
    <property type="match status" value="1"/>
</dbReference>
<dbReference type="GO" id="GO:0005886">
    <property type="term" value="C:plasma membrane"/>
    <property type="evidence" value="ECO:0007669"/>
    <property type="project" value="TreeGrafter"/>
</dbReference>
<keyword evidence="5 8" id="KW-0812">Transmembrane</keyword>
<dbReference type="STRING" id="1789224.BFG52_12315"/>
<dbReference type="CDD" id="cd00082">
    <property type="entry name" value="HisKA"/>
    <property type="match status" value="1"/>
</dbReference>
<evidence type="ECO:0000256" key="7">
    <source>
        <dbReference type="ARBA" id="ARBA00022989"/>
    </source>
</evidence>
<feature type="domain" description="Histidine kinase" evidence="9">
    <location>
        <begin position="216"/>
        <end position="418"/>
    </location>
</feature>
<comment type="catalytic activity">
    <reaction evidence="1">
        <text>ATP + protein L-histidine = ADP + protein N-phospho-L-histidine.</text>
        <dbReference type="EC" id="2.7.13.3"/>
    </reaction>
</comment>
<evidence type="ECO:0000256" key="6">
    <source>
        <dbReference type="ARBA" id="ARBA00022777"/>
    </source>
</evidence>
<dbReference type="InterPro" id="IPR050428">
    <property type="entry name" value="TCS_sensor_his_kinase"/>
</dbReference>
<dbReference type="GO" id="GO:0000155">
    <property type="term" value="F:phosphorelay sensor kinase activity"/>
    <property type="evidence" value="ECO:0007669"/>
    <property type="project" value="InterPro"/>
</dbReference>
<sequence>MTKLPNLRKRIVLTLTIYTVLLTLAVGINGFLVNENIEELVWKTVLNLDFEKMIEAEKKSNSANNSENILFFNEAEGDRIPAEFNQLDIGIHDEIELNNKIYVLKVTQDENHKKIIALDITEIEKHEFKMVMSTLLLTLIAILIIMLITYKQLDKFIDPLLKLADQLLHSSPERNNLPLHSLQGEFYESALLSNALNDYLEKSAHYIKNEKVFFETASHELRTPISALSGAIEVVLQHPETNPEIVTHLKRAARITNEMEELVSMLLFLSRDQQRLANYIEPIDLYTEIPLIIERHDYLCQSKQLKIENQLHQPFLITAPLQLLRVTISNLLRNAIENSDKGKIRIFVDAHHLMIEDPGHGMTAEEISALYTERARQGENHRGGIGLALTLKICEHYGWTLLFESIKHQGTKAILKLK</sequence>
<evidence type="ECO:0000313" key="11">
    <source>
        <dbReference type="Proteomes" id="UP000093391"/>
    </source>
</evidence>
<evidence type="ECO:0000256" key="8">
    <source>
        <dbReference type="SAM" id="Phobius"/>
    </source>
</evidence>
<dbReference type="InterPro" id="IPR003594">
    <property type="entry name" value="HATPase_dom"/>
</dbReference>
<reference evidence="10 11" key="1">
    <citation type="submission" date="2016-08" db="EMBL/GenBank/DDBJ databases">
        <authorList>
            <person name="Seilhamer J.J."/>
        </authorList>
    </citation>
    <scope>NUCLEOTIDE SEQUENCE [LARGE SCALE GENOMIC DNA]</scope>
    <source>
        <strain evidence="10 11">BRTC-1</strain>
    </source>
</reference>
<dbReference type="InterPro" id="IPR036097">
    <property type="entry name" value="HisK_dim/P_sf"/>
</dbReference>
<organism evidence="10 11">
    <name type="scientific">Acinetobacter larvae</name>
    <dbReference type="NCBI Taxonomy" id="1789224"/>
    <lineage>
        <taxon>Bacteria</taxon>
        <taxon>Pseudomonadati</taxon>
        <taxon>Pseudomonadota</taxon>
        <taxon>Gammaproteobacteria</taxon>
        <taxon>Moraxellales</taxon>
        <taxon>Moraxellaceae</taxon>
        <taxon>Acinetobacter</taxon>
    </lineage>
</organism>
<dbReference type="SUPFAM" id="SSF55874">
    <property type="entry name" value="ATPase domain of HSP90 chaperone/DNA topoisomerase II/histidine kinase"/>
    <property type="match status" value="1"/>
</dbReference>
<dbReference type="EC" id="2.7.13.3" evidence="2"/>
<evidence type="ECO:0000256" key="3">
    <source>
        <dbReference type="ARBA" id="ARBA00022553"/>
    </source>
</evidence>
<keyword evidence="8" id="KW-0472">Membrane</keyword>
<dbReference type="PANTHER" id="PTHR45436">
    <property type="entry name" value="SENSOR HISTIDINE KINASE YKOH"/>
    <property type="match status" value="1"/>
</dbReference>